<dbReference type="SUPFAM" id="SSF81321">
    <property type="entry name" value="Family A G protein-coupled receptor-like"/>
    <property type="match status" value="1"/>
</dbReference>
<comment type="subcellular location">
    <subcellularLocation>
        <location evidence="1">Cell membrane</location>
        <topology evidence="1">Multi-pass membrane protein</topology>
    </subcellularLocation>
</comment>
<feature type="domain" description="G-protein coupled receptors family 1 profile" evidence="11">
    <location>
        <begin position="52"/>
        <end position="305"/>
    </location>
</feature>
<evidence type="ECO:0000256" key="10">
    <source>
        <dbReference type="SAM" id="Phobius"/>
    </source>
</evidence>
<evidence type="ECO:0000256" key="3">
    <source>
        <dbReference type="ARBA" id="ARBA00022692"/>
    </source>
</evidence>
<dbReference type="PROSITE" id="PS50262">
    <property type="entry name" value="G_PROTEIN_RECEP_F1_2"/>
    <property type="match status" value="1"/>
</dbReference>
<dbReference type="Pfam" id="PF00001">
    <property type="entry name" value="7tm_1"/>
    <property type="match status" value="1"/>
</dbReference>
<gene>
    <name evidence="12" type="ORF">P5673_003964</name>
</gene>
<dbReference type="GO" id="GO:0004930">
    <property type="term" value="F:G protein-coupled receptor activity"/>
    <property type="evidence" value="ECO:0007669"/>
    <property type="project" value="UniProtKB-KW"/>
</dbReference>
<keyword evidence="5 9" id="KW-0297">G-protein coupled receptor</keyword>
<protein>
    <submittedName>
        <fullName evidence="12">Beta-2 adrenergic receptor</fullName>
    </submittedName>
</protein>
<sequence>MPTMNLSNCLTTQNCSVTKKANYEHEDYEDTPFFRVQTDTFPIIAAVLIISLNSWVIALVVKKRHLRTVTNINLVSLALSDLCTGALSIPLYLSCNITRITGFCTADLIVITFVSVSTVLHILLMTIDRYICIIHALRYQIWVTHRRGRAVIALIWSISVFTALIQLAWFDLNQDAHDDYGTEIGMKFVVYDIFHLAAFIGLPATFMAFTYVRIFYEVRRQTRNIHKNNTPGWQETQRSTKREWKIAVIYLLMLVVFLICWVPFSLLRVEAILQAEFLELHLSDVAMVLIYWIRFCSSSINPCLYILGKPDFRNATCLRRQKERQIYSDYTRTSLMKSSPV</sequence>
<organism evidence="12 13">
    <name type="scientific">Acropora cervicornis</name>
    <name type="common">Staghorn coral</name>
    <dbReference type="NCBI Taxonomy" id="6130"/>
    <lineage>
        <taxon>Eukaryota</taxon>
        <taxon>Metazoa</taxon>
        <taxon>Cnidaria</taxon>
        <taxon>Anthozoa</taxon>
        <taxon>Hexacorallia</taxon>
        <taxon>Scleractinia</taxon>
        <taxon>Astrocoeniina</taxon>
        <taxon>Acroporidae</taxon>
        <taxon>Acropora</taxon>
    </lineage>
</organism>
<dbReference type="InterPro" id="IPR017452">
    <property type="entry name" value="GPCR_Rhodpsn_7TM"/>
</dbReference>
<dbReference type="PANTHER" id="PTHR24249">
    <property type="entry name" value="HISTAMINE RECEPTOR-RELATED G-PROTEIN COUPLED RECEPTOR"/>
    <property type="match status" value="1"/>
</dbReference>
<dbReference type="AlphaFoldDB" id="A0AAD9R1N1"/>
<evidence type="ECO:0000256" key="2">
    <source>
        <dbReference type="ARBA" id="ARBA00022475"/>
    </source>
</evidence>
<feature type="transmembrane region" description="Helical" evidence="10">
    <location>
        <begin position="73"/>
        <end position="93"/>
    </location>
</feature>
<reference evidence="12" key="1">
    <citation type="journal article" date="2023" name="G3 (Bethesda)">
        <title>Whole genome assembly and annotation of the endangered Caribbean coral Acropora cervicornis.</title>
        <authorList>
            <person name="Selwyn J.D."/>
            <person name="Vollmer S.V."/>
        </authorList>
    </citation>
    <scope>NUCLEOTIDE SEQUENCE</scope>
    <source>
        <strain evidence="12">K2</strain>
    </source>
</reference>
<proteinExistence type="inferred from homology"/>
<reference evidence="12" key="2">
    <citation type="journal article" date="2023" name="Science">
        <title>Genomic signatures of disease resistance in endangered staghorn corals.</title>
        <authorList>
            <person name="Vollmer S.V."/>
            <person name="Selwyn J.D."/>
            <person name="Despard B.A."/>
            <person name="Roesel C.L."/>
        </authorList>
    </citation>
    <scope>NUCLEOTIDE SEQUENCE</scope>
    <source>
        <strain evidence="12">K2</strain>
    </source>
</reference>
<evidence type="ECO:0000256" key="6">
    <source>
        <dbReference type="ARBA" id="ARBA00023136"/>
    </source>
</evidence>
<dbReference type="InterPro" id="IPR050569">
    <property type="entry name" value="TAAR"/>
</dbReference>
<accession>A0AAD9R1N1</accession>
<evidence type="ECO:0000256" key="5">
    <source>
        <dbReference type="ARBA" id="ARBA00023040"/>
    </source>
</evidence>
<keyword evidence="2" id="KW-1003">Cell membrane</keyword>
<dbReference type="CDD" id="cd00637">
    <property type="entry name" value="7tm_classA_rhodopsin-like"/>
    <property type="match status" value="1"/>
</dbReference>
<evidence type="ECO:0000256" key="4">
    <source>
        <dbReference type="ARBA" id="ARBA00022989"/>
    </source>
</evidence>
<comment type="similarity">
    <text evidence="9">Belongs to the G-protein coupled receptor 1 family.</text>
</comment>
<evidence type="ECO:0000256" key="9">
    <source>
        <dbReference type="RuleBase" id="RU000688"/>
    </source>
</evidence>
<dbReference type="GO" id="GO:0005886">
    <property type="term" value="C:plasma membrane"/>
    <property type="evidence" value="ECO:0007669"/>
    <property type="project" value="UniProtKB-SubCell"/>
</dbReference>
<dbReference type="Gene3D" id="1.20.1070.10">
    <property type="entry name" value="Rhodopsin 7-helix transmembrane proteins"/>
    <property type="match status" value="1"/>
</dbReference>
<feature type="transmembrane region" description="Helical" evidence="10">
    <location>
        <begin position="105"/>
        <end position="127"/>
    </location>
</feature>
<feature type="transmembrane region" description="Helical" evidence="10">
    <location>
        <begin position="148"/>
        <end position="169"/>
    </location>
</feature>
<keyword evidence="6 10" id="KW-0472">Membrane</keyword>
<evidence type="ECO:0000256" key="8">
    <source>
        <dbReference type="ARBA" id="ARBA00023224"/>
    </source>
</evidence>
<keyword evidence="4 10" id="KW-1133">Transmembrane helix</keyword>
<keyword evidence="7 9" id="KW-0675">Receptor</keyword>
<dbReference type="PANTHER" id="PTHR24249:SF372">
    <property type="entry name" value="G-PROTEIN COUPLED RECEPTORS FAMILY 1 PROFILE DOMAIN-CONTAINING PROTEIN"/>
    <property type="match status" value="1"/>
</dbReference>
<dbReference type="InterPro" id="IPR000276">
    <property type="entry name" value="GPCR_Rhodpsn"/>
</dbReference>
<evidence type="ECO:0000259" key="11">
    <source>
        <dbReference type="PROSITE" id="PS50262"/>
    </source>
</evidence>
<keyword evidence="3 9" id="KW-0812">Transmembrane</keyword>
<comment type="caution">
    <text evidence="12">The sequence shown here is derived from an EMBL/GenBank/DDBJ whole genome shotgun (WGS) entry which is preliminary data.</text>
</comment>
<feature type="transmembrane region" description="Helical" evidence="10">
    <location>
        <begin position="41"/>
        <end position="61"/>
    </location>
</feature>
<dbReference type="Proteomes" id="UP001249851">
    <property type="component" value="Unassembled WGS sequence"/>
</dbReference>
<evidence type="ECO:0000256" key="7">
    <source>
        <dbReference type="ARBA" id="ARBA00023170"/>
    </source>
</evidence>
<evidence type="ECO:0000256" key="1">
    <source>
        <dbReference type="ARBA" id="ARBA00004651"/>
    </source>
</evidence>
<keyword evidence="8 9" id="KW-0807">Transducer</keyword>
<dbReference type="PRINTS" id="PR00237">
    <property type="entry name" value="GPCRRHODOPSN"/>
</dbReference>
<dbReference type="EMBL" id="JARQWQ010000006">
    <property type="protein sequence ID" value="KAK2571377.1"/>
    <property type="molecule type" value="Genomic_DNA"/>
</dbReference>
<evidence type="ECO:0000313" key="13">
    <source>
        <dbReference type="Proteomes" id="UP001249851"/>
    </source>
</evidence>
<keyword evidence="13" id="KW-1185">Reference proteome</keyword>
<evidence type="ECO:0000313" key="12">
    <source>
        <dbReference type="EMBL" id="KAK2571377.1"/>
    </source>
</evidence>
<feature type="transmembrane region" description="Helical" evidence="10">
    <location>
        <begin position="189"/>
        <end position="216"/>
    </location>
</feature>
<dbReference type="PROSITE" id="PS00237">
    <property type="entry name" value="G_PROTEIN_RECEP_F1_1"/>
    <property type="match status" value="1"/>
</dbReference>
<feature type="transmembrane region" description="Helical" evidence="10">
    <location>
        <begin position="247"/>
        <end position="266"/>
    </location>
</feature>
<name>A0AAD9R1N1_ACRCE</name>
<feature type="transmembrane region" description="Helical" evidence="10">
    <location>
        <begin position="286"/>
        <end position="307"/>
    </location>
</feature>